<name>A0ABT8KX28_9BACT</name>
<evidence type="ECO:0000313" key="6">
    <source>
        <dbReference type="Proteomes" id="UP001172082"/>
    </source>
</evidence>
<keyword evidence="3" id="KW-0175">Coiled coil</keyword>
<keyword evidence="4" id="KW-0812">Transmembrane</keyword>
<protein>
    <submittedName>
        <fullName evidence="5">OmpH family outer membrane protein</fullName>
    </submittedName>
</protein>
<gene>
    <name evidence="5" type="ORF">QQ008_28330</name>
</gene>
<accession>A0ABT8KX28</accession>
<sequence>MKNLSIALNVVLLIAVAVLYYLQFSGKSGADQSNQKAPASTLSGPLKIAYINSDSLLKNYDFYKEKSEELNTERDRLKAQYESRAKGLETEIANFQRTVANLTIGQARAIEEDLGKKQQNLLQYQESLSQQLLKKEADINNELYDSVSSFLKEFGKENNLEIVLTYTRGSGVWYANDSLNITQVIVDGLNDRYRNQSTTQADSTATN</sequence>
<comment type="caution">
    <text evidence="5">The sequence shown here is derived from an EMBL/GenBank/DDBJ whole genome shotgun (WGS) entry which is preliminary data.</text>
</comment>
<keyword evidence="2" id="KW-0732">Signal</keyword>
<evidence type="ECO:0000313" key="5">
    <source>
        <dbReference type="EMBL" id="MDN5205325.1"/>
    </source>
</evidence>
<dbReference type="PANTHER" id="PTHR35089">
    <property type="entry name" value="CHAPERONE PROTEIN SKP"/>
    <property type="match status" value="1"/>
</dbReference>
<dbReference type="Pfam" id="PF03938">
    <property type="entry name" value="OmpH"/>
    <property type="match status" value="1"/>
</dbReference>
<evidence type="ECO:0000256" key="4">
    <source>
        <dbReference type="SAM" id="Phobius"/>
    </source>
</evidence>
<dbReference type="SUPFAM" id="SSF111384">
    <property type="entry name" value="OmpH-like"/>
    <property type="match status" value="1"/>
</dbReference>
<dbReference type="Proteomes" id="UP001172082">
    <property type="component" value="Unassembled WGS sequence"/>
</dbReference>
<keyword evidence="4" id="KW-1133">Transmembrane helix</keyword>
<dbReference type="RefSeq" id="WP_346755347.1">
    <property type="nucleotide sequence ID" value="NZ_JAUJEA010000016.1"/>
</dbReference>
<keyword evidence="4" id="KW-0472">Membrane</keyword>
<organism evidence="5 6">
    <name type="scientific">Splendidivirga corallicola</name>
    <dbReference type="NCBI Taxonomy" id="3051826"/>
    <lineage>
        <taxon>Bacteria</taxon>
        <taxon>Pseudomonadati</taxon>
        <taxon>Bacteroidota</taxon>
        <taxon>Cytophagia</taxon>
        <taxon>Cytophagales</taxon>
        <taxon>Splendidivirgaceae</taxon>
        <taxon>Splendidivirga</taxon>
    </lineage>
</organism>
<evidence type="ECO:0000256" key="3">
    <source>
        <dbReference type="SAM" id="Coils"/>
    </source>
</evidence>
<feature type="transmembrane region" description="Helical" evidence="4">
    <location>
        <begin position="6"/>
        <end position="22"/>
    </location>
</feature>
<feature type="coiled-coil region" evidence="3">
    <location>
        <begin position="53"/>
        <end position="127"/>
    </location>
</feature>
<dbReference type="InterPro" id="IPR005632">
    <property type="entry name" value="Chaperone_Skp"/>
</dbReference>
<reference evidence="5" key="1">
    <citation type="submission" date="2023-06" db="EMBL/GenBank/DDBJ databases">
        <title>Genomic of Parafulvivirga corallium.</title>
        <authorList>
            <person name="Wang G."/>
        </authorList>
    </citation>
    <scope>NUCLEOTIDE SEQUENCE</scope>
    <source>
        <strain evidence="5">BMA10</strain>
    </source>
</reference>
<comment type="similarity">
    <text evidence="1">Belongs to the Skp family.</text>
</comment>
<dbReference type="PANTHER" id="PTHR35089:SF1">
    <property type="entry name" value="CHAPERONE PROTEIN SKP"/>
    <property type="match status" value="1"/>
</dbReference>
<keyword evidence="6" id="KW-1185">Reference proteome</keyword>
<proteinExistence type="inferred from homology"/>
<evidence type="ECO:0000256" key="1">
    <source>
        <dbReference type="ARBA" id="ARBA00009091"/>
    </source>
</evidence>
<dbReference type="Gene3D" id="3.30.910.20">
    <property type="entry name" value="Skp domain"/>
    <property type="match status" value="1"/>
</dbReference>
<dbReference type="SMART" id="SM00935">
    <property type="entry name" value="OmpH"/>
    <property type="match status" value="1"/>
</dbReference>
<evidence type="ECO:0000256" key="2">
    <source>
        <dbReference type="ARBA" id="ARBA00022729"/>
    </source>
</evidence>
<dbReference type="EMBL" id="JAUJEA010000016">
    <property type="protein sequence ID" value="MDN5205325.1"/>
    <property type="molecule type" value="Genomic_DNA"/>
</dbReference>
<dbReference type="InterPro" id="IPR024930">
    <property type="entry name" value="Skp_dom_sf"/>
</dbReference>